<keyword evidence="2" id="KW-0472">Membrane</keyword>
<evidence type="ECO:0000256" key="2">
    <source>
        <dbReference type="SAM" id="Phobius"/>
    </source>
</evidence>
<feature type="region of interest" description="Disordered" evidence="1">
    <location>
        <begin position="104"/>
        <end position="125"/>
    </location>
</feature>
<feature type="transmembrane region" description="Helical" evidence="2">
    <location>
        <begin position="12"/>
        <end position="35"/>
    </location>
</feature>
<evidence type="ECO:0000313" key="4">
    <source>
        <dbReference type="Proteomes" id="UP000078559"/>
    </source>
</evidence>
<reference evidence="3" key="1">
    <citation type="submission" date="2014-12" db="EMBL/GenBank/DDBJ databases">
        <title>Genome Sequence of Valsa Canker Pathogens Uncovers a Specific Adaption of Colonization on Woody Bark.</title>
        <authorList>
            <person name="Yin Z."/>
            <person name="Liu H."/>
            <person name="Gao X."/>
            <person name="Li Z."/>
            <person name="Song N."/>
            <person name="Ke X."/>
            <person name="Dai Q."/>
            <person name="Wu Y."/>
            <person name="Sun Y."/>
            <person name="Xu J.-R."/>
            <person name="Kang Z.K."/>
            <person name="Wang L."/>
            <person name="Huang L."/>
        </authorList>
    </citation>
    <scope>NUCLEOTIDE SEQUENCE [LARGE SCALE GENOMIC DNA]</scope>
    <source>
        <strain evidence="3">03-8</strain>
    </source>
</reference>
<protein>
    <submittedName>
        <fullName evidence="3">Uncharacterized protein</fullName>
    </submittedName>
</protein>
<gene>
    <name evidence="3" type="ORF">VM1G_11644</name>
</gene>
<evidence type="ECO:0000313" key="3">
    <source>
        <dbReference type="EMBL" id="KUI69364.1"/>
    </source>
</evidence>
<dbReference type="EMBL" id="CM003102">
    <property type="protein sequence ID" value="KUI69364.1"/>
    <property type="molecule type" value="Genomic_DNA"/>
</dbReference>
<sequence>MRGKKNIQELVSSGWTVGICMACAIVVVILILSVACVPPTVKSDPLTDLVNTQRVIEPMRRMGRSLGIAFEVDIETNTVDDLTSLKSLLKGHDIIVYRVAHEHGGDSVRGSESPDDSGSDMVGEGGGVGVLASSENFDGWKKARQRLTSSVAVQADQAPEIALAICKERGYGHGTPLTEPSKEDLTSRNNPRFSAYEQQEIVDVVFQAGLGCTWPTGVIDKLLEPRRLPWVANDAQGSCWKDESETRE</sequence>
<proteinExistence type="predicted"/>
<keyword evidence="4" id="KW-1185">Reference proteome</keyword>
<keyword evidence="2" id="KW-1133">Transmembrane helix</keyword>
<organism evidence="3 4">
    <name type="scientific">Cytospora mali</name>
    <name type="common">Apple Valsa canker fungus</name>
    <name type="synonym">Valsa mali</name>
    <dbReference type="NCBI Taxonomy" id="578113"/>
    <lineage>
        <taxon>Eukaryota</taxon>
        <taxon>Fungi</taxon>
        <taxon>Dikarya</taxon>
        <taxon>Ascomycota</taxon>
        <taxon>Pezizomycotina</taxon>
        <taxon>Sordariomycetes</taxon>
        <taxon>Sordariomycetidae</taxon>
        <taxon>Diaporthales</taxon>
        <taxon>Cytosporaceae</taxon>
        <taxon>Cytospora</taxon>
    </lineage>
</organism>
<keyword evidence="2" id="KW-0812">Transmembrane</keyword>
<name>A0A194VYS3_CYTMA</name>
<dbReference type="AlphaFoldDB" id="A0A194VYS3"/>
<evidence type="ECO:0000256" key="1">
    <source>
        <dbReference type="SAM" id="MobiDB-lite"/>
    </source>
</evidence>
<accession>A0A194VYS3</accession>
<dbReference type="Proteomes" id="UP000078559">
    <property type="component" value="Chromosome 5"/>
</dbReference>